<accession>A0A093X8R1</accession>
<comment type="caution">
    <text evidence="2">The sequence shown here is derived from an EMBL/GenBank/DDBJ whole genome shotgun (WGS) entry which is preliminary data.</text>
</comment>
<organism evidence="2">
    <name type="scientific">Talaromyces marneffei PM1</name>
    <dbReference type="NCBI Taxonomy" id="1077442"/>
    <lineage>
        <taxon>Eukaryota</taxon>
        <taxon>Fungi</taxon>
        <taxon>Dikarya</taxon>
        <taxon>Ascomycota</taxon>
        <taxon>Pezizomycotina</taxon>
        <taxon>Eurotiomycetes</taxon>
        <taxon>Eurotiomycetidae</taxon>
        <taxon>Eurotiales</taxon>
        <taxon>Trichocomaceae</taxon>
        <taxon>Talaromyces</taxon>
        <taxon>Talaromyces sect. Talaromyces</taxon>
    </lineage>
</organism>
<reference evidence="2" key="1">
    <citation type="journal article" date="2014" name="PLoS Genet.">
        <title>Signature Gene Expression Reveals Novel Clues to the Molecular Mechanisms of Dimorphic Transition in Penicillium marneffei.</title>
        <authorList>
            <person name="Yang E."/>
            <person name="Wang G."/>
            <person name="Cai J."/>
            <person name="Woo P.C."/>
            <person name="Lau S.K."/>
            <person name="Yuen K.-Y."/>
            <person name="Chow W.-N."/>
            <person name="Lin X."/>
        </authorList>
    </citation>
    <scope>NUCLEOTIDE SEQUENCE [LARGE SCALE GENOMIC DNA]</scope>
    <source>
        <strain evidence="2">PM1</strain>
    </source>
</reference>
<feature type="compositionally biased region" description="Basic and acidic residues" evidence="1">
    <location>
        <begin position="341"/>
        <end position="357"/>
    </location>
</feature>
<dbReference type="EMBL" id="JPOX01000056">
    <property type="protein sequence ID" value="KFX41608.1"/>
    <property type="molecule type" value="Genomic_DNA"/>
</dbReference>
<dbReference type="AlphaFoldDB" id="A0A093X8R1"/>
<feature type="compositionally biased region" description="Basic and acidic residues" evidence="1">
    <location>
        <begin position="260"/>
        <end position="274"/>
    </location>
</feature>
<feature type="compositionally biased region" description="Basic and acidic residues" evidence="1">
    <location>
        <begin position="390"/>
        <end position="400"/>
    </location>
</feature>
<feature type="compositionally biased region" description="Polar residues" evidence="1">
    <location>
        <begin position="317"/>
        <end position="335"/>
    </location>
</feature>
<dbReference type="eggNOG" id="ENOG502RNUM">
    <property type="taxonomic scope" value="Eukaryota"/>
</dbReference>
<sequence>MSDDEFYYDDEDDWYWYEDDNMGLGDDLAETAVHSPIMVEDPSLEIVDTYSDWEYYSDDYYDDDPTITTKHKTNGGPRKKRRKLSSIENIPNLSLGSSIVDSSMANSFKGVLWRVPVNTDDKIELYEPGKGEQVSLLSNWRELFKTPIPISNDAKAINYETNGDVREEVTAARTEVPERMDLESNIDGEYNRYSPPPLVIEDLDKTISRQREKLSQPELPIAPEQVPRDRMIVADSEDEEELDEADETPIAVAEVDAAEDYKENKVLSEKEEQLPHQTSIRVEIPTLAAVMKEDILDQNTPPRKRGRKPKTPAIEKVSTNGNGTSKKAVATQTPTKMGGKKALEIDKEADGSEVDNKRRSKRVTSSTINKATRDNESDKKRTRANSMASPREERGKRRKV</sequence>
<gene>
    <name evidence="2" type="ORF">GQ26_0560050</name>
</gene>
<protein>
    <submittedName>
        <fullName evidence="2">Sister chromatid cohesion protein PDS5 like B-A</fullName>
    </submittedName>
</protein>
<name>A0A093X8R1_TALMA</name>
<feature type="region of interest" description="Disordered" evidence="1">
    <location>
        <begin position="260"/>
        <end position="280"/>
    </location>
</feature>
<feature type="region of interest" description="Disordered" evidence="1">
    <location>
        <begin position="292"/>
        <end position="400"/>
    </location>
</feature>
<evidence type="ECO:0000313" key="2">
    <source>
        <dbReference type="EMBL" id="KFX41608.1"/>
    </source>
</evidence>
<evidence type="ECO:0000256" key="1">
    <source>
        <dbReference type="SAM" id="MobiDB-lite"/>
    </source>
</evidence>
<dbReference type="HOGENOM" id="CLU_689073_0_0_1"/>
<feature type="compositionally biased region" description="Basic residues" evidence="1">
    <location>
        <begin position="69"/>
        <end position="83"/>
    </location>
</feature>
<feature type="region of interest" description="Disordered" evidence="1">
    <location>
        <begin position="64"/>
        <end position="83"/>
    </location>
</feature>
<proteinExistence type="predicted"/>